<evidence type="ECO:0000313" key="2">
    <source>
        <dbReference type="Proteomes" id="UP000306319"/>
    </source>
</evidence>
<evidence type="ECO:0000313" key="1">
    <source>
        <dbReference type="EMBL" id="TGY76930.1"/>
    </source>
</evidence>
<dbReference type="Proteomes" id="UP000306319">
    <property type="component" value="Unassembled WGS sequence"/>
</dbReference>
<sequence>MENLTGLGRHYLFRPAGLRDVAVATRILRDAAQKMMAEGKCQWTETYPSESNVLSDIKAGNAYVIETDGIVEAYGAMVFTGESAYDDIDGEWLSDSPYVVVHRLAVAQSAQGRGVASRFMKMVEVQAAERGISSFRVDTNFDNRAMLTLLEKRGFCYCGDVRYPQGGRMAFEKLI</sequence>
<comment type="caution">
    <text evidence="1">The sequence shown here is derived from an EMBL/GenBank/DDBJ whole genome shotgun (WGS) entry which is preliminary data.</text>
</comment>
<organism evidence="1 2">
    <name type="scientific">Lepagella muris</name>
    <dbReference type="NCBI Taxonomy" id="3032870"/>
    <lineage>
        <taxon>Bacteria</taxon>
        <taxon>Pseudomonadati</taxon>
        <taxon>Bacteroidota</taxon>
        <taxon>Bacteroidia</taxon>
        <taxon>Bacteroidales</taxon>
        <taxon>Muribaculaceae</taxon>
        <taxon>Lepagella</taxon>
    </lineage>
</organism>
<accession>A0AC61RBJ4</accession>
<reference evidence="1" key="1">
    <citation type="submission" date="2019-04" db="EMBL/GenBank/DDBJ databases">
        <title>Microbes associate with the intestines of laboratory mice.</title>
        <authorList>
            <person name="Navarre W."/>
            <person name="Wong E."/>
            <person name="Huang K."/>
            <person name="Tropini C."/>
            <person name="Ng K."/>
            <person name="Yu B."/>
        </authorList>
    </citation>
    <scope>NUCLEOTIDE SEQUENCE</scope>
    <source>
        <strain evidence="1">NM04_E33</strain>
    </source>
</reference>
<dbReference type="EMBL" id="SRYB01000033">
    <property type="protein sequence ID" value="TGY76930.1"/>
    <property type="molecule type" value="Genomic_DNA"/>
</dbReference>
<protein>
    <submittedName>
        <fullName evidence="1">GNAT family N-acetyltransferase</fullName>
    </submittedName>
</protein>
<keyword evidence="2" id="KW-1185">Reference proteome</keyword>
<proteinExistence type="predicted"/>
<gene>
    <name evidence="1" type="ORF">E5331_16595</name>
</gene>
<name>A0AC61RBJ4_9BACT</name>